<dbReference type="EMBL" id="FLRD01000093">
    <property type="protein sequence ID" value="SBT36314.1"/>
    <property type="molecule type" value="Genomic_DNA"/>
</dbReference>
<evidence type="ECO:0000313" key="4">
    <source>
        <dbReference type="Proteomes" id="UP000078555"/>
    </source>
</evidence>
<keyword evidence="4" id="KW-1185">Reference proteome</keyword>
<name>A0A1A8YXL3_PLAOA</name>
<sequence length="68" mass="7930">MIIRLHCYKPESVSKMKGKFRLDLHYDLDAYGHWLSRYACAEAHVHANIRLPLCTCVPHCTYVNSSYC</sequence>
<evidence type="ECO:0000313" key="1">
    <source>
        <dbReference type="EMBL" id="SBT36314.1"/>
    </source>
</evidence>
<reference evidence="3 4" key="1">
    <citation type="submission" date="2016-05" db="EMBL/GenBank/DDBJ databases">
        <authorList>
            <person name="Naeem Raeece"/>
        </authorList>
    </citation>
    <scope>NUCLEOTIDE SEQUENCE [LARGE SCALE GENOMIC DNA]</scope>
</reference>
<dbReference type="Proteomes" id="UP000078550">
    <property type="component" value="Unassembled WGS sequence"/>
</dbReference>
<proteinExistence type="predicted"/>
<evidence type="ECO:0000313" key="2">
    <source>
        <dbReference type="EMBL" id="SBT36725.1"/>
    </source>
</evidence>
<gene>
    <name evidence="1" type="ORF">POVWA1_031850</name>
    <name evidence="2" type="ORF">POVWA2_031570</name>
</gene>
<dbReference type="Proteomes" id="UP000078555">
    <property type="component" value="Unassembled WGS sequence"/>
</dbReference>
<dbReference type="AlphaFoldDB" id="A0A1A8YXL3"/>
<protein>
    <submittedName>
        <fullName evidence="1">Uncharacterized protein</fullName>
    </submittedName>
</protein>
<evidence type="ECO:0000313" key="3">
    <source>
        <dbReference type="Proteomes" id="UP000078550"/>
    </source>
</evidence>
<organism evidence="1 4">
    <name type="scientific">Plasmodium ovale wallikeri</name>
    <dbReference type="NCBI Taxonomy" id="864142"/>
    <lineage>
        <taxon>Eukaryota</taxon>
        <taxon>Sar</taxon>
        <taxon>Alveolata</taxon>
        <taxon>Apicomplexa</taxon>
        <taxon>Aconoidasida</taxon>
        <taxon>Haemosporida</taxon>
        <taxon>Plasmodiidae</taxon>
        <taxon>Plasmodium</taxon>
        <taxon>Plasmodium (Plasmodium)</taxon>
    </lineage>
</organism>
<reference evidence="1" key="2">
    <citation type="submission" date="2016-05" db="EMBL/GenBank/DDBJ databases">
        <authorList>
            <person name="Lavstsen T."/>
            <person name="Jespersen J.S."/>
        </authorList>
    </citation>
    <scope>NUCLEOTIDE SEQUENCE [LARGE SCALE GENOMIC DNA]</scope>
</reference>
<accession>A0A1A8YXL3</accession>
<dbReference type="EMBL" id="FLRE01000124">
    <property type="protein sequence ID" value="SBT36725.1"/>
    <property type="molecule type" value="Genomic_DNA"/>
</dbReference>